<evidence type="ECO:0000256" key="1">
    <source>
        <dbReference type="SAM" id="MobiDB-lite"/>
    </source>
</evidence>
<comment type="caution">
    <text evidence="3">The sequence shown here is derived from an EMBL/GenBank/DDBJ whole genome shotgun (WGS) entry which is preliminary data.</text>
</comment>
<dbReference type="Proteomes" id="UP000320333">
    <property type="component" value="Unassembled WGS sequence"/>
</dbReference>
<evidence type="ECO:0000256" key="2">
    <source>
        <dbReference type="SAM" id="SignalP"/>
    </source>
</evidence>
<dbReference type="EMBL" id="QEAP01000444">
    <property type="protein sequence ID" value="TPX66405.1"/>
    <property type="molecule type" value="Genomic_DNA"/>
</dbReference>
<feature type="region of interest" description="Disordered" evidence="1">
    <location>
        <begin position="204"/>
        <end position="242"/>
    </location>
</feature>
<reference evidence="3 4" key="1">
    <citation type="journal article" date="2019" name="Sci. Rep.">
        <title>Comparative genomics of chytrid fungi reveal insights into the obligate biotrophic and pathogenic lifestyle of Synchytrium endobioticum.</title>
        <authorList>
            <person name="van de Vossenberg B.T.L.H."/>
            <person name="Warris S."/>
            <person name="Nguyen H.D.T."/>
            <person name="van Gent-Pelzer M.P.E."/>
            <person name="Joly D.L."/>
            <person name="van de Geest H.C."/>
            <person name="Bonants P.J.M."/>
            <person name="Smith D.S."/>
            <person name="Levesque C.A."/>
            <person name="van der Lee T.A.J."/>
        </authorList>
    </citation>
    <scope>NUCLEOTIDE SEQUENCE [LARGE SCALE GENOMIC DNA]</scope>
    <source>
        <strain evidence="3 4">CBS 675.73</strain>
    </source>
</reference>
<proteinExistence type="predicted"/>
<keyword evidence="2" id="KW-0732">Signal</keyword>
<gene>
    <name evidence="3" type="ORF">CcCBS67573_g07847</name>
</gene>
<feature type="signal peptide" evidence="2">
    <location>
        <begin position="1"/>
        <end position="21"/>
    </location>
</feature>
<feature type="chain" id="PRO_5021272199" description="Reelin domain-containing protein" evidence="2">
    <location>
        <begin position="22"/>
        <end position="242"/>
    </location>
</feature>
<organism evidence="3 4">
    <name type="scientific">Chytriomyces confervae</name>
    <dbReference type="NCBI Taxonomy" id="246404"/>
    <lineage>
        <taxon>Eukaryota</taxon>
        <taxon>Fungi</taxon>
        <taxon>Fungi incertae sedis</taxon>
        <taxon>Chytridiomycota</taxon>
        <taxon>Chytridiomycota incertae sedis</taxon>
        <taxon>Chytridiomycetes</taxon>
        <taxon>Chytridiales</taxon>
        <taxon>Chytriomycetaceae</taxon>
        <taxon>Chytriomyces</taxon>
    </lineage>
</organism>
<evidence type="ECO:0000313" key="3">
    <source>
        <dbReference type="EMBL" id="TPX66405.1"/>
    </source>
</evidence>
<accession>A0A507ESW0</accession>
<protein>
    <recommendedName>
        <fullName evidence="5">Reelin domain-containing protein</fullName>
    </recommendedName>
</protein>
<sequence length="242" mass="24911">MQLLHYYLSAALSLLSLTATSLPNGAPRCKITESVITQGHKIPQGSLGLVMKLPASYTPGGPPIPITITSATGASVKFAGILAYVTTGAVQDSVLTAKAGGPAVNGVAAHVGRFRHIRAKQLRPQTAALCTALNVKNAHPKSTITHSVPLNATTPFTIMWSPPRRDKGVVTVNVVISSGSSKSPWQIVPSGQIQSVAATAGHANAAAKNNAKSNGTSKNNAKSNKAKKATANARKATKKAKA</sequence>
<keyword evidence="4" id="KW-1185">Reference proteome</keyword>
<dbReference type="AlphaFoldDB" id="A0A507ESW0"/>
<name>A0A507ESW0_9FUNG</name>
<evidence type="ECO:0000313" key="4">
    <source>
        <dbReference type="Proteomes" id="UP000320333"/>
    </source>
</evidence>
<dbReference type="OrthoDB" id="2141649at2759"/>
<evidence type="ECO:0008006" key="5">
    <source>
        <dbReference type="Google" id="ProtNLM"/>
    </source>
</evidence>
<feature type="compositionally biased region" description="Low complexity" evidence="1">
    <location>
        <begin position="204"/>
        <end position="234"/>
    </location>
</feature>